<name>A0A0A7LE96_9ARCH</name>
<dbReference type="InterPro" id="IPR036108">
    <property type="entry name" value="4pyrrol_syn_uPrphyn_synt_sf"/>
</dbReference>
<evidence type="ECO:0000313" key="2">
    <source>
        <dbReference type="EMBL" id="AIZ56587.1"/>
    </source>
</evidence>
<protein>
    <submittedName>
        <fullName evidence="2">Uroporphyrinogen-III synthase</fullName>
    </submittedName>
</protein>
<feature type="domain" description="Tetrapyrrole biosynthesis uroporphyrinogen III synthase" evidence="1">
    <location>
        <begin position="18"/>
        <end position="242"/>
    </location>
</feature>
<dbReference type="SUPFAM" id="SSF69618">
    <property type="entry name" value="HemD-like"/>
    <property type="match status" value="1"/>
</dbReference>
<dbReference type="EMBL" id="CP010070">
    <property type="protein sequence ID" value="AIZ56587.1"/>
    <property type="molecule type" value="Genomic_DNA"/>
</dbReference>
<dbReference type="OrthoDB" id="15395at2157"/>
<dbReference type="PANTHER" id="PTHR40082">
    <property type="entry name" value="BLR5956 PROTEIN"/>
    <property type="match status" value="1"/>
</dbReference>
<dbReference type="RefSeq" id="WP_048112185.1">
    <property type="nucleotide sequence ID" value="NZ_CP010070.1"/>
</dbReference>
<dbReference type="Gene3D" id="3.40.50.10090">
    <property type="match status" value="2"/>
</dbReference>
<accession>A0A0A7LE96</accession>
<keyword evidence="3" id="KW-1185">Reference proteome</keyword>
<sequence length="250" mass="27098">MTVIAFTRPERRLKESIKAAEAAGFTVMAAPSLEIIPCSIQDMEQLFRTISENDVVVFTSPTSAEECGRSPIFKDSMRDAHILSIGPGTAKALERLGVATDTMPSEYSSEGIVEHLHGSVKGKKIILIRSDHGSRVLDEGLRAMGAEVVDFIAYSLKPVDPKHLNKILDAGRLGKVDVFAFTSPLSASSFVEAAEKRGIDAKDMFKRSKVAAIGKPTTDMLASLGIWADIVPVKATFEEMIAAIKKMTEM</sequence>
<evidence type="ECO:0000259" key="1">
    <source>
        <dbReference type="Pfam" id="PF02602"/>
    </source>
</evidence>
<dbReference type="Pfam" id="PF02602">
    <property type="entry name" value="HEM4"/>
    <property type="match status" value="1"/>
</dbReference>
<evidence type="ECO:0000313" key="3">
    <source>
        <dbReference type="Proteomes" id="UP000030787"/>
    </source>
</evidence>
<dbReference type="GeneID" id="24818368"/>
<dbReference type="InterPro" id="IPR039793">
    <property type="entry name" value="UROS/Hem4"/>
</dbReference>
<dbReference type="GO" id="GO:0006780">
    <property type="term" value="P:uroporphyrinogen III biosynthetic process"/>
    <property type="evidence" value="ECO:0007669"/>
    <property type="project" value="InterPro"/>
</dbReference>
<dbReference type="Proteomes" id="UP000030787">
    <property type="component" value="Chromosome"/>
</dbReference>
<organism evidence="2 3">
    <name type="scientific">Candidatus Methanoplasma termitum</name>
    <dbReference type="NCBI Taxonomy" id="1577791"/>
    <lineage>
        <taxon>Archaea</taxon>
        <taxon>Methanobacteriati</taxon>
        <taxon>Thermoplasmatota</taxon>
        <taxon>Thermoplasmata</taxon>
        <taxon>Methanomassiliicoccales</taxon>
        <taxon>Methanomassiliicoccaceae</taxon>
        <taxon>Candidatus Methanoplasma</taxon>
    </lineage>
</organism>
<proteinExistence type="predicted"/>
<dbReference type="PANTHER" id="PTHR40082:SF1">
    <property type="entry name" value="BLR5956 PROTEIN"/>
    <property type="match status" value="1"/>
</dbReference>
<dbReference type="HOGENOM" id="CLU_011276_9_5_2"/>
<reference evidence="2 3" key="1">
    <citation type="journal article" date="2014" name="Appl. Environ. Microbiol.">
        <title>Comparative Genome Analysis of 'Candidatus Methanoplasma termitum' Indicates a New Mode of Energy Metabolism in the Seventh Order of Methanogens.</title>
        <authorList>
            <person name="Lang K."/>
            <person name="Schuldes J."/>
            <person name="Klingl A."/>
            <person name="Poehlein A."/>
            <person name="Daniel R."/>
            <person name="Brune A."/>
        </authorList>
    </citation>
    <scope>NUCLEOTIDE SEQUENCE [LARGE SCALE GENOMIC DNA]</scope>
    <source>
        <strain evidence="3">Mpt1</strain>
    </source>
</reference>
<dbReference type="STRING" id="1577791.Mpt1_c07020"/>
<gene>
    <name evidence="2" type="ORF">Mpt1_c07020</name>
</gene>
<dbReference type="KEGG" id="mear:Mpt1_c07020"/>
<dbReference type="AlphaFoldDB" id="A0A0A7LE96"/>
<dbReference type="GO" id="GO:0004852">
    <property type="term" value="F:uroporphyrinogen-III synthase activity"/>
    <property type="evidence" value="ECO:0007669"/>
    <property type="project" value="InterPro"/>
</dbReference>
<dbReference type="InterPro" id="IPR003754">
    <property type="entry name" value="4pyrrol_synth_uPrphyn_synth"/>
</dbReference>
<dbReference type="CDD" id="cd06578">
    <property type="entry name" value="HemD"/>
    <property type="match status" value="1"/>
</dbReference>